<reference evidence="1 2" key="1">
    <citation type="submission" date="2016-03" db="EMBL/GenBank/DDBJ databases">
        <title>Whole genome sequencing of Grifola frondosa 9006-11.</title>
        <authorList>
            <person name="Min B."/>
            <person name="Park H."/>
            <person name="Kim J.-G."/>
            <person name="Cho H."/>
            <person name="Oh Y.-L."/>
            <person name="Kong W.-S."/>
            <person name="Choi I.-G."/>
        </authorList>
    </citation>
    <scope>NUCLEOTIDE SEQUENCE [LARGE SCALE GENOMIC DNA]</scope>
    <source>
        <strain evidence="1 2">9006-11</strain>
    </source>
</reference>
<organism evidence="1 2">
    <name type="scientific">Grifola frondosa</name>
    <name type="common">Maitake</name>
    <name type="synonym">Polyporus frondosus</name>
    <dbReference type="NCBI Taxonomy" id="5627"/>
    <lineage>
        <taxon>Eukaryota</taxon>
        <taxon>Fungi</taxon>
        <taxon>Dikarya</taxon>
        <taxon>Basidiomycota</taxon>
        <taxon>Agaricomycotina</taxon>
        <taxon>Agaricomycetes</taxon>
        <taxon>Polyporales</taxon>
        <taxon>Grifolaceae</taxon>
        <taxon>Grifola</taxon>
    </lineage>
</organism>
<dbReference type="AlphaFoldDB" id="A0A1C7MD47"/>
<gene>
    <name evidence="1" type="ORF">A0H81_05127</name>
</gene>
<dbReference type="EMBL" id="LUGG01000005">
    <property type="protein sequence ID" value="OBZ74863.1"/>
    <property type="molecule type" value="Genomic_DNA"/>
</dbReference>
<dbReference type="InterPro" id="IPR008978">
    <property type="entry name" value="HSP20-like_chaperone"/>
</dbReference>
<dbReference type="Proteomes" id="UP000092993">
    <property type="component" value="Unassembled WGS sequence"/>
</dbReference>
<evidence type="ECO:0008006" key="3">
    <source>
        <dbReference type="Google" id="ProtNLM"/>
    </source>
</evidence>
<comment type="caution">
    <text evidence="1">The sequence shown here is derived from an EMBL/GenBank/DDBJ whole genome shotgun (WGS) entry which is preliminary data.</text>
</comment>
<evidence type="ECO:0000313" key="2">
    <source>
        <dbReference type="Proteomes" id="UP000092993"/>
    </source>
</evidence>
<name>A0A1C7MD47_GRIFR</name>
<proteinExistence type="predicted"/>
<dbReference type="OrthoDB" id="1431247at2759"/>
<keyword evidence="2" id="KW-1185">Reference proteome</keyword>
<evidence type="ECO:0000313" key="1">
    <source>
        <dbReference type="EMBL" id="OBZ74863.1"/>
    </source>
</evidence>
<accession>A0A1C7MD47</accession>
<protein>
    <recommendedName>
        <fullName evidence="3">SHSP domain-containing protein</fullName>
    </recommendedName>
</protein>
<sequence length="113" mass="12646">MNRQPNADNFFTYFSSSSRVLAPTELYLLRFRHPRTLECSVSSRRLNGKFSRALPFPQGIKAEEIKAGMENDVSTVSFLKTSSEQACLTVLPLSALVKMSGTVIKSRILTNML</sequence>
<dbReference type="Gene3D" id="2.60.40.790">
    <property type="match status" value="1"/>
</dbReference>
<dbReference type="SUPFAM" id="SSF49764">
    <property type="entry name" value="HSP20-like chaperones"/>
    <property type="match status" value="1"/>
</dbReference>